<dbReference type="Proteomes" id="UP001597171">
    <property type="component" value="Unassembled WGS sequence"/>
</dbReference>
<protein>
    <submittedName>
        <fullName evidence="3">Alpha/beta hydrolase</fullName>
    </submittedName>
</protein>
<name>A0ABW3Z3N7_9HYPH</name>
<keyword evidence="4" id="KW-1185">Reference proteome</keyword>
<accession>A0ABW3Z3N7</accession>
<comment type="caution">
    <text evidence="3">The sequence shown here is derived from an EMBL/GenBank/DDBJ whole genome shotgun (WGS) entry which is preliminary data.</text>
</comment>
<dbReference type="Gene3D" id="3.40.50.1820">
    <property type="entry name" value="alpha/beta hydrolase"/>
    <property type="match status" value="1"/>
</dbReference>
<dbReference type="InterPro" id="IPR049492">
    <property type="entry name" value="BD-FAE-like_dom"/>
</dbReference>
<dbReference type="InterPro" id="IPR050300">
    <property type="entry name" value="GDXG_lipolytic_enzyme"/>
</dbReference>
<reference evidence="4" key="1">
    <citation type="journal article" date="2019" name="Int. J. Syst. Evol. Microbiol.">
        <title>The Global Catalogue of Microorganisms (GCM) 10K type strain sequencing project: providing services to taxonomists for standard genome sequencing and annotation.</title>
        <authorList>
            <consortium name="The Broad Institute Genomics Platform"/>
            <consortium name="The Broad Institute Genome Sequencing Center for Infectious Disease"/>
            <person name="Wu L."/>
            <person name="Ma J."/>
        </authorList>
    </citation>
    <scope>NUCLEOTIDE SEQUENCE [LARGE SCALE GENOMIC DNA]</scope>
    <source>
        <strain evidence="4">CCUG 61696</strain>
    </source>
</reference>
<dbReference type="RefSeq" id="WP_378774011.1">
    <property type="nucleotide sequence ID" value="NZ_JBHTMX010000006.1"/>
</dbReference>
<keyword evidence="1 3" id="KW-0378">Hydrolase</keyword>
<evidence type="ECO:0000313" key="3">
    <source>
        <dbReference type="EMBL" id="MFD1330815.1"/>
    </source>
</evidence>
<proteinExistence type="predicted"/>
<dbReference type="Pfam" id="PF20434">
    <property type="entry name" value="BD-FAE"/>
    <property type="match status" value="1"/>
</dbReference>
<dbReference type="PANTHER" id="PTHR48081">
    <property type="entry name" value="AB HYDROLASE SUPERFAMILY PROTEIN C4A8.06C"/>
    <property type="match status" value="1"/>
</dbReference>
<dbReference type="InterPro" id="IPR029058">
    <property type="entry name" value="AB_hydrolase_fold"/>
</dbReference>
<organism evidence="3 4">
    <name type="scientific">Methylopila musalis</name>
    <dbReference type="NCBI Taxonomy" id="1134781"/>
    <lineage>
        <taxon>Bacteria</taxon>
        <taxon>Pseudomonadati</taxon>
        <taxon>Pseudomonadota</taxon>
        <taxon>Alphaproteobacteria</taxon>
        <taxon>Hyphomicrobiales</taxon>
        <taxon>Methylopilaceae</taxon>
        <taxon>Methylopila</taxon>
    </lineage>
</organism>
<dbReference type="PANTHER" id="PTHR48081:SF33">
    <property type="entry name" value="KYNURENINE FORMAMIDASE"/>
    <property type="match status" value="1"/>
</dbReference>
<dbReference type="EMBL" id="JBHTMX010000006">
    <property type="protein sequence ID" value="MFD1330815.1"/>
    <property type="molecule type" value="Genomic_DNA"/>
</dbReference>
<dbReference type="SUPFAM" id="SSF53474">
    <property type="entry name" value="alpha/beta-Hydrolases"/>
    <property type="match status" value="1"/>
</dbReference>
<evidence type="ECO:0000259" key="2">
    <source>
        <dbReference type="Pfam" id="PF20434"/>
    </source>
</evidence>
<sequence>MSAVAGGPAAAPQDVWASLSQGERDAAYNNNAAVANSAELIAERDRLAAAFRAGHGSKLDLKYGPKPRNRIDVYRSDNRDAPCLVFIHGGYWQKNSREVFAHYAEGALAAGWSVAMPSHTLAPEASLTAIVAEIGEALDWIAREGRQHGLNGPVVLAGWSAGAHLAAMLLGHSAVRAGLAVSGVYELGPIRDTFLNAALQLTDTEVATLSPLALPVIDKPMAIAFGTAETPALVRDSRAFHALREAAGAPGPLIPIEGADHFTILDGFRSADGALVKAALAVLADAQTRAAA</sequence>
<feature type="domain" description="BD-FAE-like" evidence="2">
    <location>
        <begin position="72"/>
        <end position="169"/>
    </location>
</feature>
<evidence type="ECO:0000313" key="4">
    <source>
        <dbReference type="Proteomes" id="UP001597171"/>
    </source>
</evidence>
<evidence type="ECO:0000256" key="1">
    <source>
        <dbReference type="ARBA" id="ARBA00022801"/>
    </source>
</evidence>
<dbReference type="GO" id="GO:0016787">
    <property type="term" value="F:hydrolase activity"/>
    <property type="evidence" value="ECO:0007669"/>
    <property type="project" value="UniProtKB-KW"/>
</dbReference>
<gene>
    <name evidence="3" type="ORF">ACFQ4O_02255</name>
</gene>